<comment type="caution">
    <text evidence="2">The sequence shown here is derived from an EMBL/GenBank/DDBJ whole genome shotgun (WGS) entry which is preliminary data.</text>
</comment>
<dbReference type="EMBL" id="JARKIE010000641">
    <property type="protein sequence ID" value="KAJ7622883.1"/>
    <property type="molecule type" value="Genomic_DNA"/>
</dbReference>
<reference evidence="2" key="1">
    <citation type="submission" date="2023-03" db="EMBL/GenBank/DDBJ databases">
        <title>Massive genome expansion in bonnet fungi (Mycena s.s.) driven by repeated elements and novel gene families across ecological guilds.</title>
        <authorList>
            <consortium name="Lawrence Berkeley National Laboratory"/>
            <person name="Harder C.B."/>
            <person name="Miyauchi S."/>
            <person name="Viragh M."/>
            <person name="Kuo A."/>
            <person name="Thoen E."/>
            <person name="Andreopoulos B."/>
            <person name="Lu D."/>
            <person name="Skrede I."/>
            <person name="Drula E."/>
            <person name="Henrissat B."/>
            <person name="Morin E."/>
            <person name="Kohler A."/>
            <person name="Barry K."/>
            <person name="LaButti K."/>
            <person name="Morin E."/>
            <person name="Salamov A."/>
            <person name="Lipzen A."/>
            <person name="Mereny Z."/>
            <person name="Hegedus B."/>
            <person name="Baldrian P."/>
            <person name="Stursova M."/>
            <person name="Weitz H."/>
            <person name="Taylor A."/>
            <person name="Grigoriev I.V."/>
            <person name="Nagy L.G."/>
            <person name="Martin F."/>
            <person name="Kauserud H."/>
        </authorList>
    </citation>
    <scope>NUCLEOTIDE SEQUENCE</scope>
    <source>
        <strain evidence="2">CBHHK067</strain>
    </source>
</reference>
<evidence type="ECO:0000313" key="3">
    <source>
        <dbReference type="Proteomes" id="UP001221757"/>
    </source>
</evidence>
<sequence>MDRPSAAEHVRNCMRNPCLGSAADDSIRAGQRIARLGLLYAAGEDPGPQELLEFRGAALPICSFAPAERKGGGMNTVGAHQGEGSPQKSCFSKNRSFAFQVRAQWWASSGVYSASIGTQQLRLQAVAASNLPDVRATTAGGKERVVISREEGLKEDASWDLSSSMWATFFMQKSAFSRRQALAKRQLTCRVVLLAPFSSHGVVVSYAGTASTDSSVASRDGRDGPSGSMSMSGGSSKRAGRATVCLQESCLQGSALLIWEQGNLSGKNALCSATGVEQKALALIDVGHPVHPQNTIRTRSRRLGPFDYEKRPWGMRNARGEVQKYRQIGQHEIWPGRHEVEPKCGRSSGIEVRLWVEPAKVAESFEEGKVVADGG</sequence>
<feature type="compositionally biased region" description="Low complexity" evidence="1">
    <location>
        <begin position="225"/>
        <end position="236"/>
    </location>
</feature>
<name>A0AAD7BJA3_MYCRO</name>
<proteinExistence type="predicted"/>
<keyword evidence="3" id="KW-1185">Reference proteome</keyword>
<protein>
    <submittedName>
        <fullName evidence="2">Uncharacterized protein</fullName>
    </submittedName>
</protein>
<gene>
    <name evidence="2" type="ORF">B0H17DRAFT_1151548</name>
</gene>
<feature type="region of interest" description="Disordered" evidence="1">
    <location>
        <begin position="213"/>
        <end position="236"/>
    </location>
</feature>
<accession>A0AAD7BJA3</accession>
<evidence type="ECO:0000256" key="1">
    <source>
        <dbReference type="SAM" id="MobiDB-lite"/>
    </source>
</evidence>
<dbReference type="AlphaFoldDB" id="A0AAD7BJA3"/>
<evidence type="ECO:0000313" key="2">
    <source>
        <dbReference type="EMBL" id="KAJ7622883.1"/>
    </source>
</evidence>
<dbReference type="Proteomes" id="UP001221757">
    <property type="component" value="Unassembled WGS sequence"/>
</dbReference>
<organism evidence="2 3">
    <name type="scientific">Mycena rosella</name>
    <name type="common">Pink bonnet</name>
    <name type="synonym">Agaricus rosellus</name>
    <dbReference type="NCBI Taxonomy" id="1033263"/>
    <lineage>
        <taxon>Eukaryota</taxon>
        <taxon>Fungi</taxon>
        <taxon>Dikarya</taxon>
        <taxon>Basidiomycota</taxon>
        <taxon>Agaricomycotina</taxon>
        <taxon>Agaricomycetes</taxon>
        <taxon>Agaricomycetidae</taxon>
        <taxon>Agaricales</taxon>
        <taxon>Marasmiineae</taxon>
        <taxon>Mycenaceae</taxon>
        <taxon>Mycena</taxon>
    </lineage>
</organism>